<gene>
    <name evidence="1" type="ORF">LZD57_10860</name>
</gene>
<comment type="caution">
    <text evidence="1">The sequence shown here is derived from an EMBL/GenBank/DDBJ whole genome shotgun (WGS) entry which is preliminary data.</text>
</comment>
<proteinExistence type="predicted"/>
<keyword evidence="2" id="KW-1185">Reference proteome</keyword>
<accession>A0A9X1P183</accession>
<evidence type="ECO:0000313" key="1">
    <source>
        <dbReference type="EMBL" id="MCE7028490.1"/>
    </source>
</evidence>
<sequence length="88" mass="8990">MPIIDRYSAVGANGPGEICFPITPADGADLQYVTRAIYVGGAGDITIAQKYGLPNVTFVGVPAGTILPVRATRVLVTGTTATNLVGLT</sequence>
<reference evidence="1" key="1">
    <citation type="submission" date="2022-01" db="EMBL/GenBank/DDBJ databases">
        <title>Jiella avicenniae sp. nov., a novel endophytic bacterium isolated from bark of Avicennia marina.</title>
        <authorList>
            <person name="Tuo L."/>
        </authorList>
    </citation>
    <scope>NUCLEOTIDE SEQUENCE</scope>
    <source>
        <strain evidence="1">CBK1P-4</strain>
    </source>
</reference>
<evidence type="ECO:0000313" key="2">
    <source>
        <dbReference type="Proteomes" id="UP001139035"/>
    </source>
</evidence>
<organism evidence="1 2">
    <name type="scientific">Jiella avicenniae</name>
    <dbReference type="NCBI Taxonomy" id="2907202"/>
    <lineage>
        <taxon>Bacteria</taxon>
        <taxon>Pseudomonadati</taxon>
        <taxon>Pseudomonadota</taxon>
        <taxon>Alphaproteobacteria</taxon>
        <taxon>Hyphomicrobiales</taxon>
        <taxon>Aurantimonadaceae</taxon>
        <taxon>Jiella</taxon>
    </lineage>
</organism>
<dbReference type="RefSeq" id="WP_233719648.1">
    <property type="nucleotide sequence ID" value="NZ_JAJUWU010000009.1"/>
</dbReference>
<dbReference type="AlphaFoldDB" id="A0A9X1P183"/>
<name>A0A9X1P183_9HYPH</name>
<dbReference type="Proteomes" id="UP001139035">
    <property type="component" value="Unassembled WGS sequence"/>
</dbReference>
<protein>
    <submittedName>
        <fullName evidence="1">Uncharacterized protein</fullName>
    </submittedName>
</protein>
<dbReference type="EMBL" id="JAJUWU010000009">
    <property type="protein sequence ID" value="MCE7028490.1"/>
    <property type="molecule type" value="Genomic_DNA"/>
</dbReference>